<dbReference type="AlphaFoldDB" id="A0A4R8TGU6"/>
<accession>A0A4R8TGU6</accession>
<dbReference type="Proteomes" id="UP000295604">
    <property type="component" value="Unassembled WGS sequence"/>
</dbReference>
<dbReference type="EMBL" id="QAPF01000084">
    <property type="protein sequence ID" value="TEA17584.1"/>
    <property type="molecule type" value="Genomic_DNA"/>
</dbReference>
<proteinExistence type="predicted"/>
<evidence type="ECO:0000313" key="2">
    <source>
        <dbReference type="EMBL" id="TEA17584.1"/>
    </source>
</evidence>
<reference evidence="2 3" key="1">
    <citation type="submission" date="2018-11" db="EMBL/GenBank/DDBJ databases">
        <title>Genome sequence and assembly of Colletotrichum sidae.</title>
        <authorList>
            <person name="Gan P."/>
            <person name="Shirasu K."/>
        </authorList>
    </citation>
    <scope>NUCLEOTIDE SEQUENCE [LARGE SCALE GENOMIC DNA]</scope>
    <source>
        <strain evidence="2 3">CBS 518.97</strain>
    </source>
</reference>
<organism evidence="2 3">
    <name type="scientific">Colletotrichum sidae</name>
    <dbReference type="NCBI Taxonomy" id="1347389"/>
    <lineage>
        <taxon>Eukaryota</taxon>
        <taxon>Fungi</taxon>
        <taxon>Dikarya</taxon>
        <taxon>Ascomycota</taxon>
        <taxon>Pezizomycotina</taxon>
        <taxon>Sordariomycetes</taxon>
        <taxon>Hypocreomycetidae</taxon>
        <taxon>Glomerellales</taxon>
        <taxon>Glomerellaceae</taxon>
        <taxon>Colletotrichum</taxon>
        <taxon>Colletotrichum orbiculare species complex</taxon>
    </lineage>
</organism>
<feature type="chain" id="PRO_5020797066" description="Secreted protein" evidence="1">
    <location>
        <begin position="19"/>
        <end position="118"/>
    </location>
</feature>
<feature type="signal peptide" evidence="1">
    <location>
        <begin position="1"/>
        <end position="18"/>
    </location>
</feature>
<evidence type="ECO:0000256" key="1">
    <source>
        <dbReference type="SAM" id="SignalP"/>
    </source>
</evidence>
<keyword evidence="3" id="KW-1185">Reference proteome</keyword>
<gene>
    <name evidence="2" type="ORF">C8034_v012245</name>
</gene>
<comment type="caution">
    <text evidence="2">The sequence shown here is derived from an EMBL/GenBank/DDBJ whole genome shotgun (WGS) entry which is preliminary data.</text>
</comment>
<name>A0A4R8TGU6_9PEZI</name>
<evidence type="ECO:0000313" key="3">
    <source>
        <dbReference type="Proteomes" id="UP000295604"/>
    </source>
</evidence>
<sequence length="118" mass="12566">MKFQLFSVAVFFAAQASAECGGDQRELFDLQVTKGGTSQCDRLGCYRVCTDSSGNGSCNGCTWTIATDNIRQLGSSYCCTGPIRGQFNTCVSSCPPGMSPASCPVPLPAVWRLDGTFR</sequence>
<evidence type="ECO:0008006" key="4">
    <source>
        <dbReference type="Google" id="ProtNLM"/>
    </source>
</evidence>
<protein>
    <recommendedName>
        <fullName evidence="4">Secreted protein</fullName>
    </recommendedName>
</protein>
<keyword evidence="1" id="KW-0732">Signal</keyword>